<dbReference type="AlphaFoldDB" id="A0AAV0BI33"/>
<feature type="compositionally biased region" description="Low complexity" evidence="1">
    <location>
        <begin position="662"/>
        <end position="674"/>
    </location>
</feature>
<evidence type="ECO:0000256" key="1">
    <source>
        <dbReference type="SAM" id="MobiDB-lite"/>
    </source>
</evidence>
<accession>A0AAV0BI33</accession>
<feature type="region of interest" description="Disordered" evidence="1">
    <location>
        <begin position="273"/>
        <end position="437"/>
    </location>
</feature>
<sequence>MRSSKAIATDSFDPDLKSLHKANIIDFIRANFPEAYLPSSSRLMDLRRIAKDLISCREPAAIKSYSDSSVRPQRSKVTQSNTSKNSKLATEILISEESSMEERLPTSTTRQTKKKKASPSPKRGRSAATLSRSSRKKEILSHSHSHRHQSVVDHQLPLQEYQEKEKIQFHHHQSVVDHQLPLQEYQEKEKIQFHRHQSVVDHQLPLQEYQEKEKIQFHHHQSVVDHQLPLQEYQEKEKIQFHHHQSVVDHQLPLQEYQEKEKIQFHHHQSVVDHQPTNYDHKKSIHSKPSLEISDSDSTTAESKSISDSPSIQFRPSSDSAPSNFGSSSSLSSFINEHSNSEEELNSYRALKSASQTEKKRKGSFHQERKYKEQKYEQKQTKGDEFVDIERGPLLATSQANRSLCNTSPDLYSELDTRRRRERSKSPKSRTNHRHLPVNGFGGCSSMEYDSSFWTPAGPPFCYNSPYQQQTAQPQSSAFPWNSNFTKADSQPTVSQPGAGNYNYSPVLVYNPNSENQNHPSLYTQSVFCNPDQSMNYSSTRWNYQPQGQQVTQVSNNITQSIMDQYPNYKPSISYAFTPFVNYNYQPSPAVQDFQSKPRQCYSSSLNKAPHQQYHHASQVPIQCSGSTSELLHQKQHEAPQGLKHSPRPSFPTSKPNTVMPHQQQHQASQCLSQPLESGFMPSGLNSAKPQQQQNQVPQSLHQYSQAGFSPTSQNSATSFQQHQGPQGTSQYSKSVSNSSGLNCPTSQQLQEVSQESRQSPQPSFSASESTPVTLQQHQLPYSQSSFSNFSSLNRPTTKQQLHETPHRSRHSPHPSFSASELNPEKLPQQQHQVSQGLSQPPQSVFSITSAMNCPTPQWQYIPQHNQAPQSFGLHHQASPSLNSNHQVAEASICNTKSSNFQPFGTTAYATPHQPAFQNSRRLITAQEMDPQNKQDFESDKHSAPSINFSANQDSERVIRSLKPINEKIIDPLSENKVNFTSGPAVLDDSVKSDNASEADKANLPKKIDSTEIGHTSSAKKNYPVTDSFKSEKNGASEANNSTLPKNTDLVFLGVRNGDIKSKEVCT</sequence>
<proteinExistence type="predicted"/>
<feature type="compositionally biased region" description="Low complexity" evidence="1">
    <location>
        <begin position="691"/>
        <end position="703"/>
    </location>
</feature>
<organism evidence="2 3">
    <name type="scientific">Phakopsora pachyrhizi</name>
    <name type="common">Asian soybean rust disease fungus</name>
    <dbReference type="NCBI Taxonomy" id="170000"/>
    <lineage>
        <taxon>Eukaryota</taxon>
        <taxon>Fungi</taxon>
        <taxon>Dikarya</taxon>
        <taxon>Basidiomycota</taxon>
        <taxon>Pucciniomycotina</taxon>
        <taxon>Pucciniomycetes</taxon>
        <taxon>Pucciniales</taxon>
        <taxon>Phakopsoraceae</taxon>
        <taxon>Phakopsora</taxon>
    </lineage>
</organism>
<reference evidence="2" key="1">
    <citation type="submission" date="2022-06" db="EMBL/GenBank/DDBJ databases">
        <authorList>
            <consortium name="SYNGENTA / RWTH Aachen University"/>
        </authorList>
    </citation>
    <scope>NUCLEOTIDE SEQUENCE</scope>
</reference>
<comment type="caution">
    <text evidence="2">The sequence shown here is derived from an EMBL/GenBank/DDBJ whole genome shotgun (WGS) entry which is preliminary data.</text>
</comment>
<keyword evidence="3" id="KW-1185">Reference proteome</keyword>
<feature type="compositionally biased region" description="Basic residues" evidence="1">
    <location>
        <begin position="418"/>
        <end position="436"/>
    </location>
</feature>
<feature type="compositionally biased region" description="Low complexity" evidence="1">
    <location>
        <begin position="783"/>
        <end position="792"/>
    </location>
</feature>
<protein>
    <submittedName>
        <fullName evidence="2">Uncharacterized protein</fullName>
    </submittedName>
</protein>
<feature type="compositionally biased region" description="Basic residues" evidence="1">
    <location>
        <begin position="111"/>
        <end position="125"/>
    </location>
</feature>
<evidence type="ECO:0000313" key="2">
    <source>
        <dbReference type="EMBL" id="CAH7685214.1"/>
    </source>
</evidence>
<evidence type="ECO:0000313" key="3">
    <source>
        <dbReference type="Proteomes" id="UP001153365"/>
    </source>
</evidence>
<feature type="compositionally biased region" description="Basic and acidic residues" evidence="1">
    <location>
        <begin position="365"/>
        <end position="391"/>
    </location>
</feature>
<feature type="compositionally biased region" description="Basic and acidic residues" evidence="1">
    <location>
        <begin position="998"/>
        <end position="1012"/>
    </location>
</feature>
<feature type="region of interest" description="Disordered" evidence="1">
    <location>
        <begin position="988"/>
        <end position="1045"/>
    </location>
</feature>
<dbReference type="Proteomes" id="UP001153365">
    <property type="component" value="Unassembled WGS sequence"/>
</dbReference>
<gene>
    <name evidence="2" type="ORF">PPACK8108_LOCUS19699</name>
</gene>
<feature type="compositionally biased region" description="Polar residues" evidence="1">
    <location>
        <begin position="651"/>
        <end position="661"/>
    </location>
</feature>
<feature type="compositionally biased region" description="Low complexity" evidence="1">
    <location>
        <begin position="317"/>
        <end position="338"/>
    </location>
</feature>
<feature type="compositionally biased region" description="Polar residues" evidence="1">
    <location>
        <begin position="296"/>
        <end position="316"/>
    </location>
</feature>
<feature type="region of interest" description="Disordered" evidence="1">
    <location>
        <begin position="64"/>
        <end position="151"/>
    </location>
</feature>
<feature type="region of interest" description="Disordered" evidence="1">
    <location>
        <begin position="631"/>
        <end position="842"/>
    </location>
</feature>
<name>A0AAV0BI33_PHAPC</name>
<feature type="compositionally biased region" description="Polar residues" evidence="1">
    <location>
        <begin position="396"/>
        <end position="410"/>
    </location>
</feature>
<feature type="compositionally biased region" description="Polar residues" evidence="1">
    <location>
        <begin position="704"/>
        <end position="782"/>
    </location>
</feature>
<feature type="compositionally biased region" description="Polar residues" evidence="1">
    <location>
        <begin position="65"/>
        <end position="88"/>
    </location>
</feature>
<feature type="compositionally biased region" description="Low complexity" evidence="1">
    <location>
        <begin position="827"/>
        <end position="841"/>
    </location>
</feature>
<dbReference type="EMBL" id="CALTRL010005715">
    <property type="protein sequence ID" value="CAH7685214.1"/>
    <property type="molecule type" value="Genomic_DNA"/>
</dbReference>